<dbReference type="STRING" id="1035195.HMPREF9997_01745"/>
<dbReference type="Gene3D" id="1.10.3720.10">
    <property type="entry name" value="MetI-like"/>
    <property type="match status" value="1"/>
</dbReference>
<evidence type="ECO:0000256" key="7">
    <source>
        <dbReference type="RuleBase" id="RU363032"/>
    </source>
</evidence>
<protein>
    <submittedName>
        <fullName evidence="10">Putative nitrate ABC transporter, permease protein</fullName>
    </submittedName>
</protein>
<feature type="transmembrane region" description="Helical" evidence="7">
    <location>
        <begin position="235"/>
        <end position="255"/>
    </location>
</feature>
<dbReference type="OrthoDB" id="3260236at2"/>
<feature type="compositionally biased region" description="Low complexity" evidence="8">
    <location>
        <begin position="15"/>
        <end position="31"/>
    </location>
</feature>
<feature type="transmembrane region" description="Helical" evidence="7">
    <location>
        <begin position="168"/>
        <end position="186"/>
    </location>
</feature>
<dbReference type="InterPro" id="IPR035906">
    <property type="entry name" value="MetI-like_sf"/>
</dbReference>
<feature type="transmembrane region" description="Helical" evidence="7">
    <location>
        <begin position="267"/>
        <end position="287"/>
    </location>
</feature>
<dbReference type="FunFam" id="1.10.3720.10:FF:000003">
    <property type="entry name" value="Aliphatic sulfonate ABC transporter permease"/>
    <property type="match status" value="1"/>
</dbReference>
<evidence type="ECO:0000259" key="9">
    <source>
        <dbReference type="PROSITE" id="PS50928"/>
    </source>
</evidence>
<keyword evidence="4 7" id="KW-0812">Transmembrane</keyword>
<keyword evidence="2 7" id="KW-0813">Transport</keyword>
<keyword evidence="11" id="KW-1185">Reference proteome</keyword>
<organism evidence="10 11">
    <name type="scientific">Corynebacterium durum F0235</name>
    <dbReference type="NCBI Taxonomy" id="1035195"/>
    <lineage>
        <taxon>Bacteria</taxon>
        <taxon>Bacillati</taxon>
        <taxon>Actinomycetota</taxon>
        <taxon>Actinomycetes</taxon>
        <taxon>Mycobacteriales</taxon>
        <taxon>Corynebacteriaceae</taxon>
        <taxon>Corynebacterium</taxon>
    </lineage>
</organism>
<evidence type="ECO:0000256" key="6">
    <source>
        <dbReference type="ARBA" id="ARBA00023136"/>
    </source>
</evidence>
<reference evidence="10 11" key="1">
    <citation type="submission" date="2012-05" db="EMBL/GenBank/DDBJ databases">
        <authorList>
            <person name="Weinstock G."/>
            <person name="Sodergren E."/>
            <person name="Lobos E.A."/>
            <person name="Fulton L."/>
            <person name="Fulton R."/>
            <person name="Courtney L."/>
            <person name="Fronick C."/>
            <person name="O'Laughlin M."/>
            <person name="Godfrey J."/>
            <person name="Wilson R.M."/>
            <person name="Miner T."/>
            <person name="Farmer C."/>
            <person name="Delehaunty K."/>
            <person name="Cordes M."/>
            <person name="Minx P."/>
            <person name="Tomlinson C."/>
            <person name="Chen J."/>
            <person name="Wollam A."/>
            <person name="Pepin K.H."/>
            <person name="Bhonagiri V."/>
            <person name="Zhang X."/>
            <person name="Suruliraj S."/>
            <person name="Warren W."/>
            <person name="Mitreva M."/>
            <person name="Mardis E.R."/>
            <person name="Wilson R.K."/>
        </authorList>
    </citation>
    <scope>NUCLEOTIDE SEQUENCE [LARGE SCALE GENOMIC DNA]</scope>
    <source>
        <strain evidence="10 11">F0235</strain>
    </source>
</reference>
<dbReference type="AlphaFoldDB" id="L1ME21"/>
<evidence type="ECO:0000256" key="3">
    <source>
        <dbReference type="ARBA" id="ARBA00022475"/>
    </source>
</evidence>
<dbReference type="RefSeq" id="WP_006063974.1">
    <property type="nucleotide sequence ID" value="NZ_KB290831.1"/>
</dbReference>
<dbReference type="PANTHER" id="PTHR30151">
    <property type="entry name" value="ALKANE SULFONATE ABC TRANSPORTER-RELATED, MEMBRANE SUBUNIT"/>
    <property type="match status" value="1"/>
</dbReference>
<evidence type="ECO:0000313" key="10">
    <source>
        <dbReference type="EMBL" id="EKX89503.1"/>
    </source>
</evidence>
<name>L1ME21_9CORY</name>
<feature type="transmembrane region" description="Helical" evidence="7">
    <location>
        <begin position="207"/>
        <end position="229"/>
    </location>
</feature>
<dbReference type="GO" id="GO:0042918">
    <property type="term" value="P:alkanesulfonate transmembrane transport"/>
    <property type="evidence" value="ECO:0007669"/>
    <property type="project" value="UniProtKB-ARBA"/>
</dbReference>
<dbReference type="PANTHER" id="PTHR30151:SF7">
    <property type="entry name" value="NITRATE IMPORT PERMEASE PROTEIN NRTB"/>
    <property type="match status" value="1"/>
</dbReference>
<dbReference type="EMBL" id="AMEM01000023">
    <property type="protein sequence ID" value="EKX89503.1"/>
    <property type="molecule type" value="Genomic_DNA"/>
</dbReference>
<proteinExistence type="inferred from homology"/>
<dbReference type="PROSITE" id="PS50928">
    <property type="entry name" value="ABC_TM1"/>
    <property type="match status" value="1"/>
</dbReference>
<dbReference type="SUPFAM" id="SSF161098">
    <property type="entry name" value="MetI-like"/>
    <property type="match status" value="1"/>
</dbReference>
<comment type="caution">
    <text evidence="10">The sequence shown here is derived from an EMBL/GenBank/DDBJ whole genome shotgun (WGS) entry which is preliminary data.</text>
</comment>
<evidence type="ECO:0000256" key="2">
    <source>
        <dbReference type="ARBA" id="ARBA00022448"/>
    </source>
</evidence>
<comment type="similarity">
    <text evidence="7">Belongs to the binding-protein-dependent transport system permease family.</text>
</comment>
<dbReference type="CDD" id="cd06261">
    <property type="entry name" value="TM_PBP2"/>
    <property type="match status" value="1"/>
</dbReference>
<evidence type="ECO:0000256" key="4">
    <source>
        <dbReference type="ARBA" id="ARBA00022692"/>
    </source>
</evidence>
<keyword evidence="5 7" id="KW-1133">Transmembrane helix</keyword>
<feature type="region of interest" description="Disordered" evidence="8">
    <location>
        <begin position="1"/>
        <end position="33"/>
    </location>
</feature>
<accession>L1ME21</accession>
<evidence type="ECO:0000256" key="8">
    <source>
        <dbReference type="SAM" id="MobiDB-lite"/>
    </source>
</evidence>
<evidence type="ECO:0000313" key="11">
    <source>
        <dbReference type="Proteomes" id="UP000010445"/>
    </source>
</evidence>
<evidence type="ECO:0000256" key="1">
    <source>
        <dbReference type="ARBA" id="ARBA00004651"/>
    </source>
</evidence>
<keyword evidence="3" id="KW-1003">Cell membrane</keyword>
<comment type="subcellular location">
    <subcellularLocation>
        <location evidence="1 7">Cell membrane</location>
        <topology evidence="1 7">Multi-pass membrane protein</topology>
    </subcellularLocation>
</comment>
<dbReference type="PATRIC" id="fig|1035195.3.peg.1580"/>
<gene>
    <name evidence="10" type="ORF">HMPREF9997_01745</name>
</gene>
<feature type="domain" description="ABC transmembrane type-1" evidence="9">
    <location>
        <begin position="104"/>
        <end position="284"/>
    </location>
</feature>
<keyword evidence="6 7" id="KW-0472">Membrane</keyword>
<feature type="compositionally biased region" description="Polar residues" evidence="8">
    <location>
        <begin position="1"/>
        <end position="14"/>
    </location>
</feature>
<dbReference type="InterPro" id="IPR000515">
    <property type="entry name" value="MetI-like"/>
</dbReference>
<sequence>MTLSTQTRQTHNPIDTSDTTATPSTTSEAPANRVHRGVDTRIQAVIIGVVLAAVSIGVWQLAVTAGWLSDLAPTPARTFSRGVEILSDPFYRDGPGSVGIFWHVITSLRRVLTGFFIATVVAIPLGFVLGRSTALRWAVDPLMQVLRPVSPLAWLPLGLALLSNAEHTAIFVIVLSALWPTLINTIDAVRNVNPTYINLTATLGTPMWARIIYMWFPAALPGIVTGLRISLSTSWLVIIAAEMLVGGQGIGFFVWNQWNRLDIDAIVVAIVLIGVTGLILDHLVAALQKVVRYD</sequence>
<feature type="transmembrane region" description="Helical" evidence="7">
    <location>
        <begin position="42"/>
        <end position="62"/>
    </location>
</feature>
<feature type="transmembrane region" description="Helical" evidence="7">
    <location>
        <begin position="111"/>
        <end position="130"/>
    </location>
</feature>
<evidence type="ECO:0000256" key="5">
    <source>
        <dbReference type="ARBA" id="ARBA00022989"/>
    </source>
</evidence>
<dbReference type="Pfam" id="PF00528">
    <property type="entry name" value="BPD_transp_1"/>
    <property type="match status" value="1"/>
</dbReference>
<dbReference type="HOGENOM" id="CLU_046113_1_1_11"/>
<dbReference type="GO" id="GO:0005886">
    <property type="term" value="C:plasma membrane"/>
    <property type="evidence" value="ECO:0007669"/>
    <property type="project" value="UniProtKB-SubCell"/>
</dbReference>
<dbReference type="eggNOG" id="COG0600">
    <property type="taxonomic scope" value="Bacteria"/>
</dbReference>
<dbReference type="Proteomes" id="UP000010445">
    <property type="component" value="Unassembled WGS sequence"/>
</dbReference>